<dbReference type="AlphaFoldDB" id="A0A1L9SRR4"/>
<evidence type="ECO:0000313" key="3">
    <source>
        <dbReference type="EMBL" id="OJJ49814.1"/>
    </source>
</evidence>
<protein>
    <recommendedName>
        <fullName evidence="5">Extracellular membrane protein CFEM domain-containing protein</fullName>
    </recommendedName>
</protein>
<feature type="chain" id="PRO_5012724897" description="Extracellular membrane protein CFEM domain-containing protein" evidence="2">
    <location>
        <begin position="22"/>
        <end position="278"/>
    </location>
</feature>
<keyword evidence="4" id="KW-1185">Reference proteome</keyword>
<name>A0A1L9SRR4_9EURO</name>
<dbReference type="OrthoDB" id="5427833at2759"/>
<dbReference type="GeneID" id="34608465"/>
<sequence>MRPTWQAGTFLLWFHAHHTLAVSLSQFQAIAGFPPLCTSTWNSEIPGCAAEDFDQGRRPCSAACIEGLQSTATTLNQTCAGSEVGEDTLIGLFFRGLGVSTVCPGNAVASPKALAGTQTEGRLSRMPTPPSPSPPPPPPPTTIITTTTSSSFPSEPTESSLTPSTSMASTLYEYRPPATTQAVSPTDTCLSDSTVTSTTMHATNTGKPSTSILQPMSDLTATSTTHSAPGSDETQGFGGSGNAFDILAGGGATRDGGKGRGWVGAGMAVAAIWVAGMF</sequence>
<dbReference type="RefSeq" id="XP_022584324.1">
    <property type="nucleotide sequence ID" value="XM_022722000.1"/>
</dbReference>
<evidence type="ECO:0008006" key="5">
    <source>
        <dbReference type="Google" id="ProtNLM"/>
    </source>
</evidence>
<evidence type="ECO:0000313" key="4">
    <source>
        <dbReference type="Proteomes" id="UP000184188"/>
    </source>
</evidence>
<feature type="signal peptide" evidence="2">
    <location>
        <begin position="1"/>
        <end position="21"/>
    </location>
</feature>
<evidence type="ECO:0000256" key="1">
    <source>
        <dbReference type="SAM" id="MobiDB-lite"/>
    </source>
</evidence>
<feature type="region of interest" description="Disordered" evidence="1">
    <location>
        <begin position="112"/>
        <end position="166"/>
    </location>
</feature>
<proteinExistence type="predicted"/>
<feature type="region of interest" description="Disordered" evidence="1">
    <location>
        <begin position="194"/>
        <end position="242"/>
    </location>
</feature>
<dbReference type="Proteomes" id="UP000184188">
    <property type="component" value="Unassembled WGS sequence"/>
</dbReference>
<gene>
    <name evidence="3" type="ORF">ASPZODRAFT_128345</name>
</gene>
<feature type="compositionally biased region" description="Polar residues" evidence="1">
    <location>
        <begin position="194"/>
        <end position="234"/>
    </location>
</feature>
<keyword evidence="2" id="KW-0732">Signal</keyword>
<reference evidence="4" key="1">
    <citation type="journal article" date="2017" name="Genome Biol.">
        <title>Comparative genomics reveals high biological diversity and specific adaptations in the industrially and medically important fungal genus Aspergillus.</title>
        <authorList>
            <person name="de Vries R.P."/>
            <person name="Riley R."/>
            <person name="Wiebenga A."/>
            <person name="Aguilar-Osorio G."/>
            <person name="Amillis S."/>
            <person name="Uchima C.A."/>
            <person name="Anderluh G."/>
            <person name="Asadollahi M."/>
            <person name="Askin M."/>
            <person name="Barry K."/>
            <person name="Battaglia E."/>
            <person name="Bayram O."/>
            <person name="Benocci T."/>
            <person name="Braus-Stromeyer S.A."/>
            <person name="Caldana C."/>
            <person name="Canovas D."/>
            <person name="Cerqueira G.C."/>
            <person name="Chen F."/>
            <person name="Chen W."/>
            <person name="Choi C."/>
            <person name="Clum A."/>
            <person name="Dos Santos R.A."/>
            <person name="Damasio A.R."/>
            <person name="Diallinas G."/>
            <person name="Emri T."/>
            <person name="Fekete E."/>
            <person name="Flipphi M."/>
            <person name="Freyberg S."/>
            <person name="Gallo A."/>
            <person name="Gournas C."/>
            <person name="Habgood R."/>
            <person name="Hainaut M."/>
            <person name="Harispe M.L."/>
            <person name="Henrissat B."/>
            <person name="Hilden K.S."/>
            <person name="Hope R."/>
            <person name="Hossain A."/>
            <person name="Karabika E."/>
            <person name="Karaffa L."/>
            <person name="Karanyi Z."/>
            <person name="Krasevec N."/>
            <person name="Kuo A."/>
            <person name="Kusch H."/>
            <person name="LaButti K."/>
            <person name="Lagendijk E.L."/>
            <person name="Lapidus A."/>
            <person name="Levasseur A."/>
            <person name="Lindquist E."/>
            <person name="Lipzen A."/>
            <person name="Logrieco A.F."/>
            <person name="MacCabe A."/>
            <person name="Maekelae M.R."/>
            <person name="Malavazi I."/>
            <person name="Melin P."/>
            <person name="Meyer V."/>
            <person name="Mielnichuk N."/>
            <person name="Miskei M."/>
            <person name="Molnar A.P."/>
            <person name="Mule G."/>
            <person name="Ngan C.Y."/>
            <person name="Orejas M."/>
            <person name="Orosz E."/>
            <person name="Ouedraogo J.P."/>
            <person name="Overkamp K.M."/>
            <person name="Park H.-S."/>
            <person name="Perrone G."/>
            <person name="Piumi F."/>
            <person name="Punt P.J."/>
            <person name="Ram A.F."/>
            <person name="Ramon A."/>
            <person name="Rauscher S."/>
            <person name="Record E."/>
            <person name="Riano-Pachon D.M."/>
            <person name="Robert V."/>
            <person name="Roehrig J."/>
            <person name="Ruller R."/>
            <person name="Salamov A."/>
            <person name="Salih N.S."/>
            <person name="Samson R.A."/>
            <person name="Sandor E."/>
            <person name="Sanguinetti M."/>
            <person name="Schuetze T."/>
            <person name="Sepcic K."/>
            <person name="Shelest E."/>
            <person name="Sherlock G."/>
            <person name="Sophianopoulou V."/>
            <person name="Squina F.M."/>
            <person name="Sun H."/>
            <person name="Susca A."/>
            <person name="Todd R.B."/>
            <person name="Tsang A."/>
            <person name="Unkles S.E."/>
            <person name="van de Wiele N."/>
            <person name="van Rossen-Uffink D."/>
            <person name="Oliveira J.V."/>
            <person name="Vesth T.C."/>
            <person name="Visser J."/>
            <person name="Yu J.-H."/>
            <person name="Zhou M."/>
            <person name="Andersen M.R."/>
            <person name="Archer D.B."/>
            <person name="Baker S.E."/>
            <person name="Benoit I."/>
            <person name="Brakhage A.A."/>
            <person name="Braus G.H."/>
            <person name="Fischer R."/>
            <person name="Frisvad J.C."/>
            <person name="Goldman G.H."/>
            <person name="Houbraken J."/>
            <person name="Oakley B."/>
            <person name="Pocsi I."/>
            <person name="Scazzocchio C."/>
            <person name="Seiboth B."/>
            <person name="vanKuyk P.A."/>
            <person name="Wortman J."/>
            <person name="Dyer P.S."/>
            <person name="Grigoriev I.V."/>
        </authorList>
    </citation>
    <scope>NUCLEOTIDE SEQUENCE [LARGE SCALE GENOMIC DNA]</scope>
    <source>
        <strain evidence="4">CBS 506.65</strain>
    </source>
</reference>
<organism evidence="3 4">
    <name type="scientific">Penicilliopsis zonata CBS 506.65</name>
    <dbReference type="NCBI Taxonomy" id="1073090"/>
    <lineage>
        <taxon>Eukaryota</taxon>
        <taxon>Fungi</taxon>
        <taxon>Dikarya</taxon>
        <taxon>Ascomycota</taxon>
        <taxon>Pezizomycotina</taxon>
        <taxon>Eurotiomycetes</taxon>
        <taxon>Eurotiomycetidae</taxon>
        <taxon>Eurotiales</taxon>
        <taxon>Aspergillaceae</taxon>
        <taxon>Penicilliopsis</taxon>
    </lineage>
</organism>
<feature type="compositionally biased region" description="Low complexity" evidence="1">
    <location>
        <begin position="142"/>
        <end position="166"/>
    </location>
</feature>
<dbReference type="EMBL" id="KV878337">
    <property type="protein sequence ID" value="OJJ49814.1"/>
    <property type="molecule type" value="Genomic_DNA"/>
</dbReference>
<dbReference type="STRING" id="1073090.A0A1L9SRR4"/>
<evidence type="ECO:0000256" key="2">
    <source>
        <dbReference type="SAM" id="SignalP"/>
    </source>
</evidence>
<dbReference type="VEuPathDB" id="FungiDB:ASPZODRAFT_128345"/>
<feature type="compositionally biased region" description="Pro residues" evidence="1">
    <location>
        <begin position="127"/>
        <end position="141"/>
    </location>
</feature>
<accession>A0A1L9SRR4</accession>